<dbReference type="InterPro" id="IPR055355">
    <property type="entry name" value="ZP-C"/>
</dbReference>
<accession>A0A498LY44</accession>
<keyword evidence="2" id="KW-1015">Disulfide bond</keyword>
<evidence type="ECO:0000313" key="7">
    <source>
        <dbReference type="EMBL" id="RXN11774.1"/>
    </source>
</evidence>
<feature type="transmembrane region" description="Helical" evidence="5">
    <location>
        <begin position="691"/>
        <end position="715"/>
    </location>
</feature>
<keyword evidence="5" id="KW-0812">Transmembrane</keyword>
<proteinExistence type="predicted"/>
<evidence type="ECO:0000256" key="1">
    <source>
        <dbReference type="ARBA" id="ARBA00022729"/>
    </source>
</evidence>
<feature type="region of interest" description="Disordered" evidence="4">
    <location>
        <begin position="1"/>
        <end position="33"/>
    </location>
</feature>
<dbReference type="InterPro" id="IPR001507">
    <property type="entry name" value="ZP_dom"/>
</dbReference>
<dbReference type="PANTHER" id="PTHR14002">
    <property type="entry name" value="ENDOGLIN/TGF-BETA RECEPTOR TYPE III"/>
    <property type="match status" value="1"/>
</dbReference>
<keyword evidence="5" id="KW-1133">Transmembrane helix</keyword>
<keyword evidence="3" id="KW-0175">Coiled coil</keyword>
<gene>
    <name evidence="7" type="ORF">ROHU_029923</name>
</gene>
<dbReference type="PROSITE" id="PS51034">
    <property type="entry name" value="ZP_2"/>
    <property type="match status" value="1"/>
</dbReference>
<dbReference type="AlphaFoldDB" id="A0A498LY44"/>
<dbReference type="Proteomes" id="UP000290572">
    <property type="component" value="Unassembled WGS sequence"/>
</dbReference>
<protein>
    <submittedName>
        <fullName evidence="7">Zona pellucida-like domain-containing 1</fullName>
    </submittedName>
</protein>
<dbReference type="EMBL" id="QBIY01013106">
    <property type="protein sequence ID" value="RXN11774.1"/>
    <property type="molecule type" value="Genomic_DNA"/>
</dbReference>
<evidence type="ECO:0000256" key="3">
    <source>
        <dbReference type="SAM" id="Coils"/>
    </source>
</evidence>
<reference evidence="7 8" key="1">
    <citation type="submission" date="2018-03" db="EMBL/GenBank/DDBJ databases">
        <title>Draft genome sequence of Rohu Carp (Labeo rohita).</title>
        <authorList>
            <person name="Das P."/>
            <person name="Kushwaha B."/>
            <person name="Joshi C.G."/>
            <person name="Kumar D."/>
            <person name="Nagpure N.S."/>
            <person name="Sahoo L."/>
            <person name="Das S.P."/>
            <person name="Bit A."/>
            <person name="Patnaik S."/>
            <person name="Meher P.K."/>
            <person name="Jayasankar P."/>
            <person name="Koringa P.G."/>
            <person name="Patel N.V."/>
            <person name="Hinsu A.T."/>
            <person name="Kumar R."/>
            <person name="Pandey M."/>
            <person name="Agarwal S."/>
            <person name="Srivastava S."/>
            <person name="Singh M."/>
            <person name="Iquebal M.A."/>
            <person name="Jaiswal S."/>
            <person name="Angadi U.B."/>
            <person name="Kumar N."/>
            <person name="Raza M."/>
            <person name="Shah T.M."/>
            <person name="Rai A."/>
            <person name="Jena J.K."/>
        </authorList>
    </citation>
    <scope>NUCLEOTIDE SEQUENCE [LARGE SCALE GENOMIC DNA]</scope>
    <source>
        <strain evidence="7">DASCIFA01</strain>
        <tissue evidence="7">Testis</tissue>
    </source>
</reference>
<dbReference type="SMART" id="SM00241">
    <property type="entry name" value="ZP"/>
    <property type="match status" value="1"/>
</dbReference>
<dbReference type="Gene3D" id="2.60.40.4100">
    <property type="entry name" value="Zona pellucida, ZP-C domain"/>
    <property type="match status" value="2"/>
</dbReference>
<keyword evidence="1" id="KW-0732">Signal</keyword>
<feature type="domain" description="ZP" evidence="6">
    <location>
        <begin position="363"/>
        <end position="640"/>
    </location>
</feature>
<feature type="coiled-coil region" evidence="3">
    <location>
        <begin position="76"/>
        <end position="110"/>
    </location>
</feature>
<evidence type="ECO:0000256" key="4">
    <source>
        <dbReference type="SAM" id="MobiDB-lite"/>
    </source>
</evidence>
<evidence type="ECO:0000256" key="2">
    <source>
        <dbReference type="ARBA" id="ARBA00023157"/>
    </source>
</evidence>
<keyword evidence="5" id="KW-0472">Membrane</keyword>
<sequence length="751" mass="83815">MSSQKLIKPAILKLDPRGKDSSPKGQKGHKKVEHDYAMEIVVQSDTKFGKESEKLADLSEQSKQSSALIASLTKAIQFNTEEVKECKKRVKDLEIQNDNLRKENCDLKERIREQEQYKMRWCLRIKEQGRVSSAFAGMLGNPVSLASQPRTDGVPLILQLPGKRVSTAQGPNAYGNLSLVQIGNIAGYIDTPDPPTVISYLPGLLYKFSCSYPLEYLVNNTQLASRCDKDPQTTVFENGKSQMGRFSFEVFRFVKHKNQKMSTVFLHCVTKLCRSDDCPLLLPICGKRKKRNTSERTAVASDNAVMTAGPIITRSGSANSRKDILLNIFLILLATKFDKSFQFTLNDCGSEYRRPEYTDISVDCGTEYINLAIKFCPVMYTGYNESELILNSIMNNPNCQATVDTTVIPPVARFRFPLNSTNACGSNFVTIRSIGTGVFSDFSNIETVNISGIVRSKDITTGTVTYNAELKYYYSCSYPLEYLINNTRVDVSSSSIAVKDNNGSFISTLNLRLFRDINYTQPLVMPPFGIELRTNIFVQVEATNLTSQYFVLLDRCYASISTTPTTSNYFNLFVPCGSDRLTKMLVNGEMQLARFSFPAFRFTEQQNQTVSTYYLHCITRLCEISTCSTFRQCGKRKRRDVVPLTTTPSPNGVTDTTTITSPAIVIRAENAVATKEEEVTVSTKKPSDSSVGLGVAVGILAFACIMIVGMGAVFYKRHWHNAPSKMPRSLKGHVLMYLTPETALTAMLEKT</sequence>
<dbReference type="Pfam" id="PF00100">
    <property type="entry name" value="Zona_pellucida"/>
    <property type="match status" value="2"/>
</dbReference>
<comment type="caution">
    <text evidence="7">The sequence shown here is derived from an EMBL/GenBank/DDBJ whole genome shotgun (WGS) entry which is preliminary data.</text>
</comment>
<name>A0A498LY44_LABRO</name>
<dbReference type="CDD" id="cd14686">
    <property type="entry name" value="bZIP"/>
    <property type="match status" value="1"/>
</dbReference>
<keyword evidence="8" id="KW-1185">Reference proteome</keyword>
<evidence type="ECO:0000259" key="6">
    <source>
        <dbReference type="PROSITE" id="PS51034"/>
    </source>
</evidence>
<evidence type="ECO:0000256" key="5">
    <source>
        <dbReference type="SAM" id="Phobius"/>
    </source>
</evidence>
<dbReference type="InterPro" id="IPR042235">
    <property type="entry name" value="ZP-C_dom"/>
</dbReference>
<dbReference type="GO" id="GO:0030659">
    <property type="term" value="C:cytoplasmic vesicle membrane"/>
    <property type="evidence" value="ECO:0007669"/>
    <property type="project" value="UniProtKB-SubCell"/>
</dbReference>
<dbReference type="PANTHER" id="PTHR14002:SF21">
    <property type="entry name" value="SI:CH211-103F14.3-RELATED"/>
    <property type="match status" value="1"/>
</dbReference>
<organism evidence="7 8">
    <name type="scientific">Labeo rohita</name>
    <name type="common">Indian major carp</name>
    <name type="synonym">Cyprinus rohita</name>
    <dbReference type="NCBI Taxonomy" id="84645"/>
    <lineage>
        <taxon>Eukaryota</taxon>
        <taxon>Metazoa</taxon>
        <taxon>Chordata</taxon>
        <taxon>Craniata</taxon>
        <taxon>Vertebrata</taxon>
        <taxon>Euteleostomi</taxon>
        <taxon>Actinopterygii</taxon>
        <taxon>Neopterygii</taxon>
        <taxon>Teleostei</taxon>
        <taxon>Ostariophysi</taxon>
        <taxon>Cypriniformes</taxon>
        <taxon>Cyprinidae</taxon>
        <taxon>Labeoninae</taxon>
        <taxon>Labeonini</taxon>
        <taxon>Labeo</taxon>
    </lineage>
</organism>
<evidence type="ECO:0000313" key="8">
    <source>
        <dbReference type="Proteomes" id="UP000290572"/>
    </source>
</evidence>